<feature type="region of interest" description="Disordered" evidence="3">
    <location>
        <begin position="383"/>
        <end position="405"/>
    </location>
</feature>
<keyword evidence="5" id="KW-1185">Reference proteome</keyword>
<dbReference type="GO" id="GO:0090297">
    <property type="term" value="P:positive regulation of mitochondrial DNA replication"/>
    <property type="evidence" value="ECO:0000318"/>
    <property type="project" value="GO_Central"/>
</dbReference>
<dbReference type="SUPFAM" id="SSF50249">
    <property type="entry name" value="Nucleic acid-binding proteins"/>
    <property type="match status" value="1"/>
</dbReference>
<evidence type="ECO:0000256" key="2">
    <source>
        <dbReference type="PROSITE-ProRule" id="PRU00252"/>
    </source>
</evidence>
<dbReference type="PROSITE" id="PS50935">
    <property type="entry name" value="SSB"/>
    <property type="match status" value="1"/>
</dbReference>
<dbReference type="InterPro" id="IPR000424">
    <property type="entry name" value="Primosome_PriB/ssb"/>
</dbReference>
<proteinExistence type="predicted"/>
<dbReference type="GO" id="GO:0042645">
    <property type="term" value="C:mitochondrial nucleoid"/>
    <property type="evidence" value="ECO:0000318"/>
    <property type="project" value="GO_Central"/>
</dbReference>
<dbReference type="GO" id="GO:0006260">
    <property type="term" value="P:DNA replication"/>
    <property type="evidence" value="ECO:0000318"/>
    <property type="project" value="GO_Central"/>
</dbReference>
<keyword evidence="1 2" id="KW-0238">DNA-binding</keyword>
<feature type="compositionally biased region" description="Polar residues" evidence="3">
    <location>
        <begin position="20"/>
        <end position="37"/>
    </location>
</feature>
<dbReference type="InterPro" id="IPR012340">
    <property type="entry name" value="NA-bd_OB-fold"/>
</dbReference>
<dbReference type="PANTHER" id="PTHR10302:SF23">
    <property type="entry name" value="PROTEIN OSB4, CHLOROPLASTIC"/>
    <property type="match status" value="1"/>
</dbReference>
<dbReference type="STRING" id="4155.A0A022RDT8"/>
<evidence type="ECO:0000256" key="1">
    <source>
        <dbReference type="ARBA" id="ARBA00023125"/>
    </source>
</evidence>
<reference evidence="4 5" key="1">
    <citation type="journal article" date="2013" name="Proc. Natl. Acad. Sci. U.S.A.">
        <title>Fine-scale variation in meiotic recombination in Mimulus inferred from population shotgun sequencing.</title>
        <authorList>
            <person name="Hellsten U."/>
            <person name="Wright K.M."/>
            <person name="Jenkins J."/>
            <person name="Shu S."/>
            <person name="Yuan Y."/>
            <person name="Wessler S.R."/>
            <person name="Schmutz J."/>
            <person name="Willis J.H."/>
            <person name="Rokhsar D.S."/>
        </authorList>
    </citation>
    <scope>NUCLEOTIDE SEQUENCE [LARGE SCALE GENOMIC DNA]</scope>
    <source>
        <strain evidence="5">cv. DUN x IM62</strain>
    </source>
</reference>
<evidence type="ECO:0000256" key="3">
    <source>
        <dbReference type="SAM" id="MobiDB-lite"/>
    </source>
</evidence>
<protein>
    <submittedName>
        <fullName evidence="4">Uncharacterized protein</fullName>
    </submittedName>
</protein>
<feature type="compositionally biased region" description="Basic and acidic residues" evidence="3">
    <location>
        <begin position="384"/>
        <end position="404"/>
    </location>
</feature>
<dbReference type="PANTHER" id="PTHR10302">
    <property type="entry name" value="SINGLE-STRANDED DNA-BINDING PROTEIN"/>
    <property type="match status" value="1"/>
</dbReference>
<evidence type="ECO:0000313" key="4">
    <source>
        <dbReference type="EMBL" id="EYU38517.1"/>
    </source>
</evidence>
<accession>A0A022RDT8</accession>
<dbReference type="EMBL" id="KI630480">
    <property type="protein sequence ID" value="EYU38517.1"/>
    <property type="molecule type" value="Genomic_DNA"/>
</dbReference>
<dbReference type="Proteomes" id="UP000030748">
    <property type="component" value="Unassembled WGS sequence"/>
</dbReference>
<dbReference type="eggNOG" id="ENOG502QPSC">
    <property type="taxonomic scope" value="Eukaryota"/>
</dbReference>
<gene>
    <name evidence="4" type="ORF">MIMGU_mgv1a006607mg</name>
</gene>
<dbReference type="InterPro" id="IPR011344">
    <property type="entry name" value="ssDNA-bd"/>
</dbReference>
<evidence type="ECO:0000313" key="5">
    <source>
        <dbReference type="Proteomes" id="UP000030748"/>
    </source>
</evidence>
<sequence length="437" mass="48514">MSLLARVKYSGGRRLLSLRPSTALQQSDFHSTRSANASQKTQKSTTPKTRKSSEPSSAIASQRTKKQASPPPTVWPKPVEIPYQAKVSNFVNLIGHVAAPIRFEEASDGNQIAATVISQPNSGEKNPLLTPVLFGGDLAHVVACHVKENDCVLVSGQLSVSPIRFALNDSPVKFHVVVENINFVQGLKRNASDHKLEVSFSSLEIDKPVAGKIDEVIEKMENDDDFNQQWQNALEHAKVKVVSGDNDWASSNSVTQQLDADSDAILKHSVEWAVDKKKHGDLALDFWSDLVKNPLLWWDYRNHKSNGLVKEKFPDFKHKGTGKALWVNDAPKWVLPDLEKLEFDVKVISAKPVQGVSDGSNGRKSFGKGEDSWKNLVENPNKWWDNRADKRNPRAPDFKHKETGDGLWLSDSPSWVLTRLPPLKDGQSTGNKYAPAL</sequence>
<dbReference type="GO" id="GO:0003697">
    <property type="term" value="F:single-stranded DNA binding"/>
    <property type="evidence" value="ECO:0000318"/>
    <property type="project" value="GO_Central"/>
</dbReference>
<feature type="compositionally biased region" description="Low complexity" evidence="3">
    <location>
        <begin position="38"/>
        <end position="47"/>
    </location>
</feature>
<dbReference type="AlphaFoldDB" id="A0A022RDT8"/>
<name>A0A022RDT8_ERYGU</name>
<dbReference type="GO" id="GO:0008047">
    <property type="term" value="F:enzyme activator activity"/>
    <property type="evidence" value="ECO:0000318"/>
    <property type="project" value="GO_Central"/>
</dbReference>
<organism evidence="4 5">
    <name type="scientific">Erythranthe guttata</name>
    <name type="common">Yellow monkey flower</name>
    <name type="synonym">Mimulus guttatus</name>
    <dbReference type="NCBI Taxonomy" id="4155"/>
    <lineage>
        <taxon>Eukaryota</taxon>
        <taxon>Viridiplantae</taxon>
        <taxon>Streptophyta</taxon>
        <taxon>Embryophyta</taxon>
        <taxon>Tracheophyta</taxon>
        <taxon>Spermatophyta</taxon>
        <taxon>Magnoliopsida</taxon>
        <taxon>eudicotyledons</taxon>
        <taxon>Gunneridae</taxon>
        <taxon>Pentapetalae</taxon>
        <taxon>asterids</taxon>
        <taxon>lamiids</taxon>
        <taxon>Lamiales</taxon>
        <taxon>Phrymaceae</taxon>
        <taxon>Erythranthe</taxon>
    </lineage>
</organism>
<feature type="region of interest" description="Disordered" evidence="3">
    <location>
        <begin position="20"/>
        <end position="77"/>
    </location>
</feature>